<keyword evidence="1" id="KW-1133">Transmembrane helix</keyword>
<name>A0ABV0FYF3_9BURK</name>
<feature type="transmembrane region" description="Helical" evidence="1">
    <location>
        <begin position="284"/>
        <end position="303"/>
    </location>
</feature>
<evidence type="ECO:0000256" key="1">
    <source>
        <dbReference type="SAM" id="Phobius"/>
    </source>
</evidence>
<organism evidence="3 4">
    <name type="scientific">Roseateles paludis</name>
    <dbReference type="NCBI Taxonomy" id="3145238"/>
    <lineage>
        <taxon>Bacteria</taxon>
        <taxon>Pseudomonadati</taxon>
        <taxon>Pseudomonadota</taxon>
        <taxon>Betaproteobacteria</taxon>
        <taxon>Burkholderiales</taxon>
        <taxon>Sphaerotilaceae</taxon>
        <taxon>Roseateles</taxon>
    </lineage>
</organism>
<proteinExistence type="predicted"/>
<keyword evidence="3" id="KW-0012">Acyltransferase</keyword>
<dbReference type="RefSeq" id="WP_347703778.1">
    <property type="nucleotide sequence ID" value="NZ_JBDPZD010000001.1"/>
</dbReference>
<sequence>MSTASRRLPHVDALKALAAQCIVLHHLVSYGPISRAAHGLLPALAGVMHDYGRMAVQAFLVVGGFLSARALSPRGQALATAVPAALAKRYLRLTLPFVAALLLTLLVSAVVAPVLPELANPDDWSTGQLLAHATLTHGLLGFESLTVGAWYVAVDLQLFALLLGLLWLVRHFSLHPRQLWLGPAVVLGLALGSAWVFNLDPSLDATALYFFASYGLGASVHWLGARTLRPWAFGVVLLLMAAALALAWRDRLALALALTLWLAVAEAGHLRPGRNWSRWANESYALFLIHFPVLLAGNALAALSALPDWAALGVGALCFGLSVHLAGAFHRWVECPATSWANRWTTGWLGTAGSRWWARRLTR</sequence>
<feature type="transmembrane region" description="Helical" evidence="1">
    <location>
        <begin position="180"/>
        <end position="199"/>
    </location>
</feature>
<keyword evidence="3" id="KW-0808">Transferase</keyword>
<dbReference type="GO" id="GO:0016746">
    <property type="term" value="F:acyltransferase activity"/>
    <property type="evidence" value="ECO:0007669"/>
    <property type="project" value="UniProtKB-KW"/>
</dbReference>
<keyword evidence="1" id="KW-0812">Transmembrane</keyword>
<evidence type="ECO:0000313" key="3">
    <source>
        <dbReference type="EMBL" id="MEO3690964.1"/>
    </source>
</evidence>
<reference evidence="3 4" key="1">
    <citation type="submission" date="2024-05" db="EMBL/GenBank/DDBJ databases">
        <title>Roseateles sp. DJS-2-20 16S ribosomal RNA gene Genome sequencing and assembly.</title>
        <authorList>
            <person name="Woo H."/>
        </authorList>
    </citation>
    <scope>NUCLEOTIDE SEQUENCE [LARGE SCALE GENOMIC DNA]</scope>
    <source>
        <strain evidence="3 4">DJS-2-20</strain>
    </source>
</reference>
<gene>
    <name evidence="3" type="ORF">ABDJ85_05735</name>
</gene>
<feature type="transmembrane region" description="Helical" evidence="1">
    <location>
        <begin position="148"/>
        <end position="168"/>
    </location>
</feature>
<keyword evidence="1" id="KW-0472">Membrane</keyword>
<feature type="transmembrane region" description="Helical" evidence="1">
    <location>
        <begin position="93"/>
        <end position="115"/>
    </location>
</feature>
<comment type="caution">
    <text evidence="3">The sequence shown here is derived from an EMBL/GenBank/DDBJ whole genome shotgun (WGS) entry which is preliminary data.</text>
</comment>
<keyword evidence="4" id="KW-1185">Reference proteome</keyword>
<evidence type="ECO:0000313" key="4">
    <source>
        <dbReference type="Proteomes" id="UP001495147"/>
    </source>
</evidence>
<feature type="transmembrane region" description="Helical" evidence="1">
    <location>
        <begin position="309"/>
        <end position="329"/>
    </location>
</feature>
<feature type="transmembrane region" description="Helical" evidence="1">
    <location>
        <begin position="205"/>
        <end position="224"/>
    </location>
</feature>
<feature type="transmembrane region" description="Helical" evidence="1">
    <location>
        <begin position="231"/>
        <end position="248"/>
    </location>
</feature>
<protein>
    <submittedName>
        <fullName evidence="3">Acyltransferase family protein</fullName>
    </submittedName>
</protein>
<accession>A0ABV0FYF3</accession>
<feature type="transmembrane region" description="Helical" evidence="1">
    <location>
        <begin position="254"/>
        <end position="272"/>
    </location>
</feature>
<dbReference type="Proteomes" id="UP001495147">
    <property type="component" value="Unassembled WGS sequence"/>
</dbReference>
<evidence type="ECO:0000259" key="2">
    <source>
        <dbReference type="Pfam" id="PF01757"/>
    </source>
</evidence>
<dbReference type="EMBL" id="JBDPZD010000001">
    <property type="protein sequence ID" value="MEO3690964.1"/>
    <property type="molecule type" value="Genomic_DNA"/>
</dbReference>
<dbReference type="Pfam" id="PF01757">
    <property type="entry name" value="Acyl_transf_3"/>
    <property type="match status" value="1"/>
</dbReference>
<feature type="domain" description="Acyltransferase 3" evidence="2">
    <location>
        <begin position="11"/>
        <end position="320"/>
    </location>
</feature>
<dbReference type="InterPro" id="IPR002656">
    <property type="entry name" value="Acyl_transf_3_dom"/>
</dbReference>